<evidence type="ECO:0000313" key="1">
    <source>
        <dbReference type="EMBL" id="SVC93035.1"/>
    </source>
</evidence>
<proteinExistence type="predicted"/>
<feature type="non-terminal residue" evidence="1">
    <location>
        <position position="1"/>
    </location>
</feature>
<evidence type="ECO:0008006" key="2">
    <source>
        <dbReference type="Google" id="ProtNLM"/>
    </source>
</evidence>
<name>A0A382R777_9ZZZZ</name>
<organism evidence="1">
    <name type="scientific">marine metagenome</name>
    <dbReference type="NCBI Taxonomy" id="408172"/>
    <lineage>
        <taxon>unclassified sequences</taxon>
        <taxon>metagenomes</taxon>
        <taxon>ecological metagenomes</taxon>
    </lineage>
</organism>
<gene>
    <name evidence="1" type="ORF">METZ01_LOCUS345889</name>
</gene>
<dbReference type="EMBL" id="UINC01119308">
    <property type="protein sequence ID" value="SVC93035.1"/>
    <property type="molecule type" value="Genomic_DNA"/>
</dbReference>
<accession>A0A382R777</accession>
<reference evidence="1" key="1">
    <citation type="submission" date="2018-05" db="EMBL/GenBank/DDBJ databases">
        <authorList>
            <person name="Lanie J.A."/>
            <person name="Ng W.-L."/>
            <person name="Kazmierczak K.M."/>
            <person name="Andrzejewski T.M."/>
            <person name="Davidsen T.M."/>
            <person name="Wayne K.J."/>
            <person name="Tettelin H."/>
            <person name="Glass J.I."/>
            <person name="Rusch D."/>
            <person name="Podicherti R."/>
            <person name="Tsui H.-C.T."/>
            <person name="Winkler M.E."/>
        </authorList>
    </citation>
    <scope>NUCLEOTIDE SEQUENCE</scope>
</reference>
<dbReference type="Gene3D" id="3.40.720.10">
    <property type="entry name" value="Alkaline Phosphatase, subunit A"/>
    <property type="match status" value="1"/>
</dbReference>
<sequence>RWKFCVEDPKSDPWNDPHSSNYTEMNLYDLESDSYELNNLIGIKEFESIASELKIKLINLIKLHENIDVKINKIKERPNPGQLGLTPGTFMEGY</sequence>
<dbReference type="InterPro" id="IPR017850">
    <property type="entry name" value="Alkaline_phosphatase_core_sf"/>
</dbReference>
<dbReference type="AlphaFoldDB" id="A0A382R777"/>
<protein>
    <recommendedName>
        <fullName evidence="2">N-sulphoglucosamine sulphohydrolase C-terminal domain-containing protein</fullName>
    </recommendedName>
</protein>